<dbReference type="OrthoDB" id="237820at2"/>
<dbReference type="RefSeq" id="WP_130591963.1">
    <property type="nucleotide sequence ID" value="NZ_CP034752.1"/>
</dbReference>
<dbReference type="KEGG" id="prag:EKN56_11820"/>
<gene>
    <name evidence="2" type="ORF">EKN56_11820</name>
</gene>
<reference evidence="2 3" key="1">
    <citation type="submission" date="2019-03" db="EMBL/GenBank/DDBJ databases">
        <title>Pragia sp. nov. isolated from the gut tract of Carduelis flavirostris.</title>
        <authorList>
            <person name="Ge Y."/>
        </authorList>
    </citation>
    <scope>NUCLEOTIDE SEQUENCE [LARGE SCALE GENOMIC DNA]</scope>
    <source>
        <strain evidence="2 3">CF-458</strain>
    </source>
</reference>
<proteinExistence type="predicted"/>
<evidence type="ECO:0000313" key="3">
    <source>
        <dbReference type="Proteomes" id="UP000293154"/>
    </source>
</evidence>
<sequence length="354" mass="40648">MQFINKTKFEACWIPGLGTDGREQLVVIIKVTYQMPQQEGEINLANVQRNIIEADISTGEPGFSAILYESDYVSYKPMCDVLFNGCAYAPFEEEVKELVVSLQVGKMYKSFKVIGDRTWGESHPQPFTMMPISYDNAFGGTDISDKKKFRFYRDNPIGTGYSYHCKNIVDMSLPNTEELNSRVKNPKGSYKPMAFGVIGRAWQPRIEYAGTYNNEWIENTMPFYPEDFDIRYFQSAPPEQQVPYIKGGERVILKNLSANGIESFLLPKQDIPVIFTQYKGGDILLHSVVDTLVIEPELGIFSMVSRATLPLRKNLHDIKKIIVGDVEREWRHKQRVPDKKYYATLADFIVQKRR</sequence>
<dbReference type="Proteomes" id="UP000293154">
    <property type="component" value="Chromosome"/>
</dbReference>
<organism evidence="2 3">
    <name type="scientific">Limnobaculum zhutongyuii</name>
    <dbReference type="NCBI Taxonomy" id="2498113"/>
    <lineage>
        <taxon>Bacteria</taxon>
        <taxon>Pseudomonadati</taxon>
        <taxon>Pseudomonadota</taxon>
        <taxon>Gammaproteobacteria</taxon>
        <taxon>Enterobacterales</taxon>
        <taxon>Budviciaceae</taxon>
        <taxon>Limnobaculum</taxon>
    </lineage>
</organism>
<dbReference type="Pfam" id="PF09937">
    <property type="entry name" value="DUF2169"/>
    <property type="match status" value="1"/>
</dbReference>
<dbReference type="EMBL" id="CP034752">
    <property type="protein sequence ID" value="QBH97021.1"/>
    <property type="molecule type" value="Genomic_DNA"/>
</dbReference>
<dbReference type="AlphaFoldDB" id="A0A411WLA5"/>
<evidence type="ECO:0000313" key="2">
    <source>
        <dbReference type="EMBL" id="QBH97021.1"/>
    </source>
</evidence>
<accession>A0A411WLA5</accession>
<protein>
    <submittedName>
        <fullName evidence="2">DUF2169 domain-containing protein</fullName>
    </submittedName>
</protein>
<name>A0A411WLA5_9GAMM</name>
<dbReference type="InterPro" id="IPR018683">
    <property type="entry name" value="DUF2169"/>
</dbReference>
<keyword evidence="3" id="KW-1185">Reference proteome</keyword>
<evidence type="ECO:0000259" key="1">
    <source>
        <dbReference type="Pfam" id="PF09937"/>
    </source>
</evidence>
<feature type="domain" description="DUF2169" evidence="1">
    <location>
        <begin position="20"/>
        <end position="306"/>
    </location>
</feature>